<proteinExistence type="predicted"/>
<dbReference type="SUPFAM" id="SSF53756">
    <property type="entry name" value="UDP-Glycosyltransferase/glycogen phosphorylase"/>
    <property type="match status" value="1"/>
</dbReference>
<organism evidence="1 2">
    <name type="scientific">Oceanidesulfovibrio marinus</name>
    <dbReference type="NCBI Taxonomy" id="370038"/>
    <lineage>
        <taxon>Bacteria</taxon>
        <taxon>Pseudomonadati</taxon>
        <taxon>Thermodesulfobacteriota</taxon>
        <taxon>Desulfovibrionia</taxon>
        <taxon>Desulfovibrionales</taxon>
        <taxon>Desulfovibrionaceae</taxon>
        <taxon>Oceanidesulfovibrio</taxon>
    </lineage>
</organism>
<dbReference type="PANTHER" id="PTHR45947">
    <property type="entry name" value="SULFOQUINOVOSYL TRANSFERASE SQD2"/>
    <property type="match status" value="1"/>
</dbReference>
<dbReference type="Pfam" id="PF13692">
    <property type="entry name" value="Glyco_trans_1_4"/>
    <property type="match status" value="1"/>
</dbReference>
<protein>
    <submittedName>
        <fullName evidence="1">Uncharacterized protein</fullName>
    </submittedName>
</protein>
<evidence type="ECO:0000313" key="1">
    <source>
        <dbReference type="EMBL" id="TVM28491.1"/>
    </source>
</evidence>
<dbReference type="GO" id="GO:0016757">
    <property type="term" value="F:glycosyltransferase activity"/>
    <property type="evidence" value="ECO:0007669"/>
    <property type="project" value="TreeGrafter"/>
</dbReference>
<gene>
    <name evidence="1" type="ORF">DQK91_22280</name>
</gene>
<dbReference type="Gene3D" id="3.40.50.2000">
    <property type="entry name" value="Glycogen Phosphorylase B"/>
    <property type="match status" value="1"/>
</dbReference>
<dbReference type="AlphaFoldDB" id="A0A6P1ZAS5"/>
<name>A0A6P1ZAS5_9BACT</name>
<sequence length="147" mass="16415">MRESCEKIRCRGLYDLFTIIPFQADPRRVYAAVDTLVMPSRWEAWGLVAVEALCSGTPLVASSYLGQRESRANTPAVMVPPENPQALAEAMSAATDTRRDKSARYQAFTAEECARFDSRKSTNRLLEFMHTVIDNPRKASRPKSTAA</sequence>
<evidence type="ECO:0000313" key="2">
    <source>
        <dbReference type="Proteomes" id="UP000434052"/>
    </source>
</evidence>
<dbReference type="Proteomes" id="UP000434052">
    <property type="component" value="Unassembled WGS sequence"/>
</dbReference>
<dbReference type="EMBL" id="QMIF01000112">
    <property type="protein sequence ID" value="TVM28491.1"/>
    <property type="molecule type" value="Genomic_DNA"/>
</dbReference>
<dbReference type="PANTHER" id="PTHR45947:SF3">
    <property type="entry name" value="SULFOQUINOVOSYL TRANSFERASE SQD2"/>
    <property type="match status" value="1"/>
</dbReference>
<reference evidence="1 2" key="1">
    <citation type="submission" date="2018-06" db="EMBL/GenBank/DDBJ databases">
        <title>Complete genome of Desulfovibrio marinus P48SEP.</title>
        <authorList>
            <person name="Crispim J.S."/>
            <person name="Vidigal P.M.P."/>
            <person name="Silva L.C.F."/>
            <person name="Araujo L.C."/>
            <person name="Laguardia C.N."/>
            <person name="Dias R.S."/>
            <person name="Sousa M.P."/>
            <person name="Paula S.O."/>
            <person name="Silva C."/>
        </authorList>
    </citation>
    <scope>NUCLEOTIDE SEQUENCE [LARGE SCALE GENOMIC DNA]</scope>
    <source>
        <strain evidence="1 2">P48SEP</strain>
    </source>
</reference>
<accession>A0A6P1ZAS5</accession>
<comment type="caution">
    <text evidence="1">The sequence shown here is derived from an EMBL/GenBank/DDBJ whole genome shotgun (WGS) entry which is preliminary data.</text>
</comment>
<dbReference type="InterPro" id="IPR050194">
    <property type="entry name" value="Glycosyltransferase_grp1"/>
</dbReference>